<keyword evidence="4" id="KW-1185">Reference proteome</keyword>
<dbReference type="InterPro" id="IPR009571">
    <property type="entry name" value="SUR7/Rim9-like_fungi"/>
</dbReference>
<feature type="compositionally biased region" description="Low complexity" evidence="1">
    <location>
        <begin position="362"/>
        <end position="375"/>
    </location>
</feature>
<feature type="compositionally biased region" description="Polar residues" evidence="1">
    <location>
        <begin position="335"/>
        <end position="346"/>
    </location>
</feature>
<feature type="region of interest" description="Disordered" evidence="1">
    <location>
        <begin position="443"/>
        <end position="497"/>
    </location>
</feature>
<feature type="region of interest" description="Disordered" evidence="1">
    <location>
        <begin position="529"/>
        <end position="653"/>
    </location>
</feature>
<keyword evidence="2" id="KW-0812">Transmembrane</keyword>
<proteinExistence type="predicted"/>
<dbReference type="AlphaFoldDB" id="A0A4U7L0V2"/>
<feature type="transmembrane region" description="Helical" evidence="2">
    <location>
        <begin position="95"/>
        <end position="117"/>
    </location>
</feature>
<feature type="region of interest" description="Disordered" evidence="1">
    <location>
        <begin position="320"/>
        <end position="431"/>
    </location>
</feature>
<feature type="compositionally biased region" description="Low complexity" evidence="1">
    <location>
        <begin position="415"/>
        <end position="429"/>
    </location>
</feature>
<feature type="compositionally biased region" description="Polar residues" evidence="1">
    <location>
        <begin position="443"/>
        <end position="456"/>
    </location>
</feature>
<feature type="compositionally biased region" description="Low complexity" evidence="1">
    <location>
        <begin position="569"/>
        <end position="583"/>
    </location>
</feature>
<feature type="transmembrane region" description="Helical" evidence="2">
    <location>
        <begin position="167"/>
        <end position="194"/>
    </location>
</feature>
<evidence type="ECO:0000256" key="2">
    <source>
        <dbReference type="SAM" id="Phobius"/>
    </source>
</evidence>
<evidence type="ECO:0000313" key="3">
    <source>
        <dbReference type="EMBL" id="TKY90795.1"/>
    </source>
</evidence>
<name>A0A4U7L0V2_9BASI</name>
<dbReference type="OrthoDB" id="3365245at2759"/>
<dbReference type="PANTHER" id="PTHR28013:SF4">
    <property type="entry name" value="MARVEL DOMAIN-CONTAINING PROTEIN"/>
    <property type="match status" value="1"/>
</dbReference>
<evidence type="ECO:0008006" key="5">
    <source>
        <dbReference type="Google" id="ProtNLM"/>
    </source>
</evidence>
<dbReference type="RefSeq" id="XP_029742780.1">
    <property type="nucleotide sequence ID" value="XM_029881394.1"/>
</dbReference>
<dbReference type="GO" id="GO:0035838">
    <property type="term" value="C:growing cell tip"/>
    <property type="evidence" value="ECO:0007669"/>
    <property type="project" value="TreeGrafter"/>
</dbReference>
<evidence type="ECO:0000313" key="4">
    <source>
        <dbReference type="Proteomes" id="UP000306050"/>
    </source>
</evidence>
<protein>
    <recommendedName>
        <fullName evidence="5">Pali-domain-containing protein</fullName>
    </recommendedName>
</protein>
<reference evidence="3 4" key="1">
    <citation type="submission" date="2019-05" db="EMBL/GenBank/DDBJ databases">
        <title>Sporisorium graminicola CBS 10092 draft sequencing and annotation.</title>
        <authorList>
            <person name="Solano-Gonzalez S."/>
            <person name="Caddick M.X."/>
            <person name="Darby A."/>
        </authorList>
    </citation>
    <scope>NUCLEOTIDE SEQUENCE [LARGE SCALE GENOMIC DNA]</scope>
    <source>
        <strain evidence="3 4">CBS 10092</strain>
    </source>
</reference>
<feature type="compositionally biased region" description="Pro residues" evidence="1">
    <location>
        <begin position="396"/>
        <end position="411"/>
    </location>
</feature>
<dbReference type="PANTHER" id="PTHR28013">
    <property type="entry name" value="PROTEIN DCV1-RELATED"/>
    <property type="match status" value="1"/>
</dbReference>
<dbReference type="GO" id="GO:0032153">
    <property type="term" value="C:cell division site"/>
    <property type="evidence" value="ECO:0007669"/>
    <property type="project" value="TreeGrafter"/>
</dbReference>
<dbReference type="Pfam" id="PF06687">
    <property type="entry name" value="SUR7"/>
    <property type="match status" value="1"/>
</dbReference>
<accession>A0A4U7L0V2</accession>
<dbReference type="GeneID" id="40723688"/>
<sequence>MIRPATPGTLLTLVAAVLLGLVTISNPIIKSIYFLQATIGGNGPQAGEVARFGTLGYCLGSKCSSPTLGYSFDPNQLLGIQVVGSRYTSAVVKGLTYTLVLHPIALAFAVVAVLLGLISHCRDFSTNCFGSFVTGIGAFITLVAFGLDLALFIIAKKRIDSINGASASLGMAIWMTLAAWILMFLAGCAFSCGICSRRRRNRVKDSHVDDAYGARPNAPVRDNYGQQMRLDALDAEADRKRRQATLDRNNRERADLPKFAEYETEYEVPLKNDYDDGAYSNGASQHQPGLAYSTNNSVARAGGAGAAAVAGGSVINGVGQGYGRRPTQRSHAEDFSNSQPMLNNSAGHGAHNFTAHRQDTMSSAAGGAGLSTSHSDATYVPGVGPQPFREDSLTPAPRPYPQVSSPPPMPEFPQHHQYQSQSPSPQPQYDAYGNVISSAMVQQQSGSHFNQSNNAARRQPTAEYGHPAEYSGATFGPSSSGFMQHGSDPAAAGGGSRVLGSRTLPSIPQHDAAEPQEIVYDGSAAPVDRRQGTIDDGFGLASVAHGSQHQHEPTHETGYDQYASSAYGHQTQAQHQQQHQQYHSSYPSVGNMSQYQDQHRAEPSSTAQGQSYHNPAEGSHYDDYQSSVGPPGYDMVTGGSGGTYQHNHYPHEK</sequence>
<gene>
    <name evidence="3" type="ORF">EX895_000793</name>
</gene>
<dbReference type="InterPro" id="IPR051380">
    <property type="entry name" value="pH-response_reg_palI/RIM9"/>
</dbReference>
<organism evidence="3 4">
    <name type="scientific">Sporisorium graminicola</name>
    <dbReference type="NCBI Taxonomy" id="280036"/>
    <lineage>
        <taxon>Eukaryota</taxon>
        <taxon>Fungi</taxon>
        <taxon>Dikarya</taxon>
        <taxon>Basidiomycota</taxon>
        <taxon>Ustilaginomycotina</taxon>
        <taxon>Ustilaginomycetes</taxon>
        <taxon>Ustilaginales</taxon>
        <taxon>Ustilaginaceae</taxon>
        <taxon>Sporisorium</taxon>
    </lineage>
</organism>
<feature type="compositionally biased region" description="Polar residues" evidence="1">
    <location>
        <begin position="584"/>
        <end position="596"/>
    </location>
</feature>
<feature type="compositionally biased region" description="Basic and acidic residues" evidence="1">
    <location>
        <begin position="549"/>
        <end position="558"/>
    </location>
</feature>
<feature type="compositionally biased region" description="Polar residues" evidence="1">
    <location>
        <begin position="603"/>
        <end position="613"/>
    </location>
</feature>
<dbReference type="Proteomes" id="UP000306050">
    <property type="component" value="Chromosome SGRAM_1"/>
</dbReference>
<comment type="caution">
    <text evidence="3">The sequence shown here is derived from an EMBL/GenBank/DDBJ whole genome shotgun (WGS) entry which is preliminary data.</text>
</comment>
<feature type="transmembrane region" description="Helical" evidence="2">
    <location>
        <begin position="129"/>
        <end position="155"/>
    </location>
</feature>
<dbReference type="KEGG" id="sgra:EX895_000793"/>
<keyword evidence="2" id="KW-1133">Transmembrane helix</keyword>
<keyword evidence="2" id="KW-0472">Membrane</keyword>
<dbReference type="EMBL" id="SRRM01000002">
    <property type="protein sequence ID" value="TKY90795.1"/>
    <property type="molecule type" value="Genomic_DNA"/>
</dbReference>
<evidence type="ECO:0000256" key="1">
    <source>
        <dbReference type="SAM" id="MobiDB-lite"/>
    </source>
</evidence>
<dbReference type="GO" id="GO:0005886">
    <property type="term" value="C:plasma membrane"/>
    <property type="evidence" value="ECO:0007669"/>
    <property type="project" value="InterPro"/>
</dbReference>